<evidence type="ECO:0000313" key="3">
    <source>
        <dbReference type="Proteomes" id="UP000317778"/>
    </source>
</evidence>
<accession>A0A532UY53</accession>
<sequence>MKKVVTFAVLALAALFCAKERKPVSIPDVETAKTHWLHITCRGKYVGWTDSVNTYGWIVGKDVVSLFDPHAMDGFCYPWQGEDSLDFRIEKNMKGITDVELKTRDDSTSYGLANNYFLWADGKLVGGYYSELSLLPDSLLKGILTIEADYDYYNNIFGPFDPQRALSIDALKRLPKLSVISADINWWDVQRDRAINTLKMIPSGVDIYLTYGSRSWEDIGELAEIKGLRSLNLWCYGMPPRGILKLAKVENLKRVHFLRGVECRLLPFLQAFLLGLVRPDCEIEMPGRRR</sequence>
<dbReference type="Proteomes" id="UP000317778">
    <property type="component" value="Unassembled WGS sequence"/>
</dbReference>
<organism evidence="2 3">
    <name type="scientific">candidate division TA06 bacterium B3_TA06</name>
    <dbReference type="NCBI Taxonomy" id="2012487"/>
    <lineage>
        <taxon>Bacteria</taxon>
        <taxon>Bacteria division TA06</taxon>
    </lineage>
</organism>
<gene>
    <name evidence="2" type="ORF">CEE36_10085</name>
</gene>
<dbReference type="EMBL" id="NJBO01000022">
    <property type="protein sequence ID" value="TKJ39871.1"/>
    <property type="molecule type" value="Genomic_DNA"/>
</dbReference>
<proteinExistence type="predicted"/>
<name>A0A532UY53_UNCT6</name>
<evidence type="ECO:0000256" key="1">
    <source>
        <dbReference type="SAM" id="SignalP"/>
    </source>
</evidence>
<evidence type="ECO:0000313" key="2">
    <source>
        <dbReference type="EMBL" id="TKJ39871.1"/>
    </source>
</evidence>
<protein>
    <submittedName>
        <fullName evidence="2">Uncharacterized protein</fullName>
    </submittedName>
</protein>
<feature type="signal peptide" evidence="1">
    <location>
        <begin position="1"/>
        <end position="18"/>
    </location>
</feature>
<comment type="caution">
    <text evidence="2">The sequence shown here is derived from an EMBL/GenBank/DDBJ whole genome shotgun (WGS) entry which is preliminary data.</text>
</comment>
<reference evidence="2 3" key="1">
    <citation type="submission" date="2017-06" db="EMBL/GenBank/DDBJ databases">
        <title>Novel microbial phyla capable of carbon fixation and sulfur reduction in deep-sea sediments.</title>
        <authorList>
            <person name="Huang J."/>
            <person name="Baker B."/>
            <person name="Wang Y."/>
        </authorList>
    </citation>
    <scope>NUCLEOTIDE SEQUENCE [LARGE SCALE GENOMIC DNA]</scope>
    <source>
        <strain evidence="2">B3_TA06</strain>
    </source>
</reference>
<feature type="chain" id="PRO_5022165323" evidence="1">
    <location>
        <begin position="19"/>
        <end position="290"/>
    </location>
</feature>
<dbReference type="AlphaFoldDB" id="A0A532UY53"/>
<keyword evidence="1" id="KW-0732">Signal</keyword>